<dbReference type="PANTHER" id="PTHR48106">
    <property type="entry name" value="QUINONE OXIDOREDUCTASE PIG3-RELATED"/>
    <property type="match status" value="1"/>
</dbReference>
<gene>
    <name evidence="3" type="ORF">FC07_GL001408</name>
</gene>
<keyword evidence="2" id="KW-0560">Oxidoreductase</keyword>
<evidence type="ECO:0000313" key="3">
    <source>
        <dbReference type="EMBL" id="KRK33154.1"/>
    </source>
</evidence>
<dbReference type="Gene3D" id="3.40.50.720">
    <property type="entry name" value="NAD(P)-binding Rossmann-like Domain"/>
    <property type="match status" value="1"/>
</dbReference>
<dbReference type="PANTHER" id="PTHR48106:SF18">
    <property type="entry name" value="QUINONE OXIDOREDUCTASE PIG3"/>
    <property type="match status" value="1"/>
</dbReference>
<dbReference type="GO" id="GO:0070402">
    <property type="term" value="F:NADPH binding"/>
    <property type="evidence" value="ECO:0007669"/>
    <property type="project" value="TreeGrafter"/>
</dbReference>
<comment type="caution">
    <text evidence="3">The sequence shown here is derived from an EMBL/GenBank/DDBJ whole genome shotgun (WGS) entry which is preliminary data.</text>
</comment>
<dbReference type="Gene3D" id="3.90.180.10">
    <property type="entry name" value="Medium-chain alcohol dehydrogenases, catalytic domain"/>
    <property type="match status" value="1"/>
</dbReference>
<dbReference type="InterPro" id="IPR011032">
    <property type="entry name" value="GroES-like_sf"/>
</dbReference>
<organism evidence="3 4">
    <name type="scientific">Loigolactobacillus bifermentans DSM 20003</name>
    <dbReference type="NCBI Taxonomy" id="1423726"/>
    <lineage>
        <taxon>Bacteria</taxon>
        <taxon>Bacillati</taxon>
        <taxon>Bacillota</taxon>
        <taxon>Bacilli</taxon>
        <taxon>Lactobacillales</taxon>
        <taxon>Lactobacillaceae</taxon>
        <taxon>Loigolactobacillus</taxon>
    </lineage>
</organism>
<dbReference type="STRING" id="1423726.FC07_GL001408"/>
<dbReference type="SUPFAM" id="SSF50129">
    <property type="entry name" value="GroES-like"/>
    <property type="match status" value="1"/>
</dbReference>
<reference evidence="3 4" key="1">
    <citation type="journal article" date="2015" name="Genome Announc.">
        <title>Expanding the biotechnology potential of lactobacilli through comparative genomics of 213 strains and associated genera.</title>
        <authorList>
            <person name="Sun Z."/>
            <person name="Harris H.M."/>
            <person name="McCann A."/>
            <person name="Guo C."/>
            <person name="Argimon S."/>
            <person name="Zhang W."/>
            <person name="Yang X."/>
            <person name="Jeffery I.B."/>
            <person name="Cooney J.C."/>
            <person name="Kagawa T.F."/>
            <person name="Liu W."/>
            <person name="Song Y."/>
            <person name="Salvetti E."/>
            <person name="Wrobel A."/>
            <person name="Rasinkangas P."/>
            <person name="Parkhill J."/>
            <person name="Rea M.C."/>
            <person name="O'Sullivan O."/>
            <person name="Ritari J."/>
            <person name="Douillard F.P."/>
            <person name="Paul Ross R."/>
            <person name="Yang R."/>
            <person name="Briner A.E."/>
            <person name="Felis G.E."/>
            <person name="de Vos W.M."/>
            <person name="Barrangou R."/>
            <person name="Klaenhammer T.R."/>
            <person name="Caufield P.W."/>
            <person name="Cui Y."/>
            <person name="Zhang H."/>
            <person name="O'Toole P.W."/>
        </authorList>
    </citation>
    <scope>NUCLEOTIDE SEQUENCE [LARGE SCALE GENOMIC DNA]</scope>
    <source>
        <strain evidence="3 4">DSM 20003</strain>
    </source>
</reference>
<protein>
    <submittedName>
        <fullName evidence="3">NADPH quinone reductase or related Zn-dependent oxidoreductase</fullName>
    </submittedName>
</protein>
<dbReference type="RefSeq" id="WP_057905500.1">
    <property type="nucleotide sequence ID" value="NZ_AZDA01000121.1"/>
</dbReference>
<proteinExistence type="predicted"/>
<dbReference type="EMBL" id="AZDA01000121">
    <property type="protein sequence ID" value="KRK33154.1"/>
    <property type="molecule type" value="Genomic_DNA"/>
</dbReference>
<dbReference type="GO" id="GO:0016651">
    <property type="term" value="F:oxidoreductase activity, acting on NAD(P)H"/>
    <property type="evidence" value="ECO:0007669"/>
    <property type="project" value="TreeGrafter"/>
</dbReference>
<evidence type="ECO:0000256" key="2">
    <source>
        <dbReference type="ARBA" id="ARBA00023002"/>
    </source>
</evidence>
<sequence length="298" mass="32560">MRTVLQTNFNGIDALTLATVPRPKLTATGVLIKMQVVPVVPSDWKRETNPAATKEQLTDLPRPIGIGGVGQVVAVGAKRDPALFNQRVFVLQPSGSYADYIVSENPDFIFPLPATVTGASAAALTAGPGTAWVLQQAILASAATEILITGANSVIGLYLLQLLQPTVKRLYPLVTAASQAYFKTQCPTQPAYTPATLPHTLNQPLIIDIAGYRPLLVNLTQRFPEAELVSIAYQQKDLPHLSFVHEQFEPQRYRQFIQQLAVGRLIAPIDRTFPIAQVKQAQHYAQDHHSRGRVLVAF</sequence>
<dbReference type="Proteomes" id="UP000051461">
    <property type="component" value="Unassembled WGS sequence"/>
</dbReference>
<evidence type="ECO:0000313" key="4">
    <source>
        <dbReference type="Proteomes" id="UP000051461"/>
    </source>
</evidence>
<accession>A0A0R1GP70</accession>
<dbReference type="OrthoDB" id="110915at2"/>
<name>A0A0R1GP70_9LACO</name>
<dbReference type="AlphaFoldDB" id="A0A0R1GP70"/>
<keyword evidence="1" id="KW-0521">NADP</keyword>
<keyword evidence="4" id="KW-1185">Reference proteome</keyword>
<dbReference type="PATRIC" id="fig|1423726.3.peg.1459"/>
<evidence type="ECO:0000256" key="1">
    <source>
        <dbReference type="ARBA" id="ARBA00022857"/>
    </source>
</evidence>